<proteinExistence type="predicted"/>
<dbReference type="InterPro" id="IPR012337">
    <property type="entry name" value="RNaseH-like_sf"/>
</dbReference>
<dbReference type="STRING" id="1720063.SAMN05216217_110107"/>
<dbReference type="InterPro" id="IPR047201">
    <property type="entry name" value="ERI-1_3'hExo-like"/>
</dbReference>
<sequence length="211" mass="23788">MQEHNSPILVVDLEATCWDAATPEGGTQSIHTMEIIEIGCVLTNRLGTVLDTRSFIVRPERQPILSELCIALTQITQAVVDNATPLKDVIDQMNAWLEGTETVALWGSWGNYDLNQLTAQCALDNADSQLLNLPHLNLKKLWRRTTRQRKKTSLAYALAYHELAFDGQPHRGVDDAWNIARLMPFLDWSLQDELVSNPADPAIHNPRQKIR</sequence>
<keyword evidence="1" id="KW-0540">Nuclease</keyword>
<gene>
    <name evidence="5" type="ORF">SAMN05216217_110107</name>
</gene>
<dbReference type="GO" id="GO:0000175">
    <property type="term" value="F:3'-5'-RNA exonuclease activity"/>
    <property type="evidence" value="ECO:0007669"/>
    <property type="project" value="InterPro"/>
</dbReference>
<evidence type="ECO:0000256" key="3">
    <source>
        <dbReference type="ARBA" id="ARBA00022839"/>
    </source>
</evidence>
<dbReference type="InterPro" id="IPR051274">
    <property type="entry name" value="3-5_Exoribonuclease"/>
</dbReference>
<dbReference type="CDD" id="cd06133">
    <property type="entry name" value="ERI-1_3'hExo_like"/>
    <property type="match status" value="1"/>
</dbReference>
<reference evidence="6" key="1">
    <citation type="submission" date="2016-10" db="EMBL/GenBank/DDBJ databases">
        <authorList>
            <person name="Varghese N."/>
            <person name="Submissions S."/>
        </authorList>
    </citation>
    <scope>NUCLEOTIDE SEQUENCE [LARGE SCALE GENOMIC DNA]</scope>
    <source>
        <strain evidence="6">DSM 24213</strain>
    </source>
</reference>
<dbReference type="GO" id="GO:0003676">
    <property type="term" value="F:nucleic acid binding"/>
    <property type="evidence" value="ECO:0007669"/>
    <property type="project" value="InterPro"/>
</dbReference>
<evidence type="ECO:0000313" key="5">
    <source>
        <dbReference type="EMBL" id="SFM65370.1"/>
    </source>
</evidence>
<dbReference type="EMBL" id="FOUI01000010">
    <property type="protein sequence ID" value="SFM65370.1"/>
    <property type="molecule type" value="Genomic_DNA"/>
</dbReference>
<dbReference type="AlphaFoldDB" id="A0A1I4SLZ3"/>
<accession>A0A1I4SLZ3</accession>
<evidence type="ECO:0000313" key="6">
    <source>
        <dbReference type="Proteomes" id="UP000243629"/>
    </source>
</evidence>
<keyword evidence="2" id="KW-0378">Hydrolase</keyword>
<dbReference type="Gene3D" id="3.30.420.10">
    <property type="entry name" value="Ribonuclease H-like superfamily/Ribonuclease H"/>
    <property type="match status" value="1"/>
</dbReference>
<dbReference type="OrthoDB" id="4563729at2"/>
<evidence type="ECO:0000256" key="1">
    <source>
        <dbReference type="ARBA" id="ARBA00022722"/>
    </source>
</evidence>
<keyword evidence="3 5" id="KW-0269">Exonuclease</keyword>
<dbReference type="PANTHER" id="PTHR23044">
    <property type="entry name" value="3'-5' EXONUCLEASE ERI1-RELATED"/>
    <property type="match status" value="1"/>
</dbReference>
<feature type="domain" description="Exonuclease" evidence="4">
    <location>
        <begin position="7"/>
        <end position="192"/>
    </location>
</feature>
<dbReference type="GO" id="GO:0006259">
    <property type="term" value="P:DNA metabolic process"/>
    <property type="evidence" value="ECO:0007669"/>
    <property type="project" value="UniProtKB-ARBA"/>
</dbReference>
<dbReference type="Pfam" id="PF00929">
    <property type="entry name" value="RNase_T"/>
    <property type="match status" value="1"/>
</dbReference>
<name>A0A1I4SLZ3_9GAMM</name>
<organism evidence="5 6">
    <name type="scientific">Halopseudomonas yangmingensis</name>
    <dbReference type="NCBI Taxonomy" id="1720063"/>
    <lineage>
        <taxon>Bacteria</taxon>
        <taxon>Pseudomonadati</taxon>
        <taxon>Pseudomonadota</taxon>
        <taxon>Gammaproteobacteria</taxon>
        <taxon>Pseudomonadales</taxon>
        <taxon>Pseudomonadaceae</taxon>
        <taxon>Halopseudomonas</taxon>
    </lineage>
</organism>
<dbReference type="InterPro" id="IPR013520">
    <property type="entry name" value="Ribonucl_H"/>
</dbReference>
<keyword evidence="6" id="KW-1185">Reference proteome</keyword>
<protein>
    <submittedName>
        <fullName evidence="5">Inhibitor of the KinA pathway to sporulation, predicted exonuclease</fullName>
    </submittedName>
</protein>
<dbReference type="PANTHER" id="PTHR23044:SF61">
    <property type="entry name" value="3'-5' EXORIBONUCLEASE 1-RELATED"/>
    <property type="match status" value="1"/>
</dbReference>
<dbReference type="Proteomes" id="UP000243629">
    <property type="component" value="Unassembled WGS sequence"/>
</dbReference>
<evidence type="ECO:0000259" key="4">
    <source>
        <dbReference type="SMART" id="SM00479"/>
    </source>
</evidence>
<evidence type="ECO:0000256" key="2">
    <source>
        <dbReference type="ARBA" id="ARBA00022801"/>
    </source>
</evidence>
<dbReference type="RefSeq" id="WP_093476504.1">
    <property type="nucleotide sequence ID" value="NZ_FOUI01000010.1"/>
</dbReference>
<dbReference type="SUPFAM" id="SSF53098">
    <property type="entry name" value="Ribonuclease H-like"/>
    <property type="match status" value="1"/>
</dbReference>
<dbReference type="InterPro" id="IPR036397">
    <property type="entry name" value="RNaseH_sf"/>
</dbReference>
<dbReference type="SMART" id="SM00479">
    <property type="entry name" value="EXOIII"/>
    <property type="match status" value="1"/>
</dbReference>